<dbReference type="GeneID" id="66078913"/>
<gene>
    <name evidence="2" type="ORF">E1B28_009837</name>
</gene>
<feature type="compositionally biased region" description="Polar residues" evidence="1">
    <location>
        <begin position="384"/>
        <end position="397"/>
    </location>
</feature>
<dbReference type="AlphaFoldDB" id="A0A9P7RW11"/>
<keyword evidence="3" id="KW-1185">Reference proteome</keyword>
<accession>A0A9P7RW11</accession>
<evidence type="ECO:0000313" key="2">
    <source>
        <dbReference type="EMBL" id="KAG7090747.1"/>
    </source>
</evidence>
<proteinExistence type="predicted"/>
<name>A0A9P7RW11_9AGAR</name>
<organism evidence="2 3">
    <name type="scientific">Marasmius oreades</name>
    <name type="common">fairy-ring Marasmius</name>
    <dbReference type="NCBI Taxonomy" id="181124"/>
    <lineage>
        <taxon>Eukaryota</taxon>
        <taxon>Fungi</taxon>
        <taxon>Dikarya</taxon>
        <taxon>Basidiomycota</taxon>
        <taxon>Agaricomycotina</taxon>
        <taxon>Agaricomycetes</taxon>
        <taxon>Agaricomycetidae</taxon>
        <taxon>Agaricales</taxon>
        <taxon>Marasmiineae</taxon>
        <taxon>Marasmiaceae</taxon>
        <taxon>Marasmius</taxon>
    </lineage>
</organism>
<feature type="compositionally biased region" description="Low complexity" evidence="1">
    <location>
        <begin position="348"/>
        <end position="357"/>
    </location>
</feature>
<dbReference type="EMBL" id="CM032186">
    <property type="protein sequence ID" value="KAG7090747.1"/>
    <property type="molecule type" value="Genomic_DNA"/>
</dbReference>
<dbReference type="RefSeq" id="XP_043007217.1">
    <property type="nucleotide sequence ID" value="XM_043154760.1"/>
</dbReference>
<comment type="caution">
    <text evidence="2">The sequence shown here is derived from an EMBL/GenBank/DDBJ whole genome shotgun (WGS) entry which is preliminary data.</text>
</comment>
<sequence>MELKEKDLTRNTLSPDFKQEITYNDGLVASLHTRTREFITSPNCFSIPKPPFGSTRDLYRRKDGLYGEDDPIQWPQPINTSNLYLTCIPRFPSSDNHPYVSDSCMWSKIDEKDLDFSRAGRERKEGTLDVRLSTELQFSINRLRNRTSPYIHQGHIPSGRGIVRLLTEFDNNITMCLTRVTSSSMSLRDVRRGLAELRRNWMYSVALLDFTETFHSRSRSTRRDANRDAEVENRMGAFVWNDTDAIRLYNANLPVYYIRPYNTFDRQVIQSVKPLSLPNICMATASPPYPITLPSCQAGSDEKFAAIRAASISCFDVQSPFENMHLPGDYVSSFSLSAASSSRIISPTASLPSTSTAGPIRNGSSVVYHSPYSKNKETRLQAKKGSQSVKSASQGQSHGSHFDDLVVGSPFLPPLLPTCKGVNAAISLERSLLHHNPAQPPRLITIAPDPALIFSTPDEERRMTYLKQWSHCHRPWLSYCRDSEALPEPVSAGVWKKVLSIPVIGVWKSEKLAKSNQDRDHQSATQLLNSMFSRQSRSAPITFPPSYTISPSEGRSLMQELTFLNFRYQLLSLDELADQTAPKPAPTLSAAELKVLVVNHRRSRREIVGEIFGNGGDILTISHATSIQGFSAEPWSSRLNALRAFWKLMTTWPGDKDAIWSRGEDPNLPQLVDPGKEWERLLFRYYAQTYFSFFGHPPILPRVS</sequence>
<protein>
    <submittedName>
        <fullName evidence="2">Uncharacterized protein</fullName>
    </submittedName>
</protein>
<feature type="region of interest" description="Disordered" evidence="1">
    <location>
        <begin position="348"/>
        <end position="397"/>
    </location>
</feature>
<evidence type="ECO:0000313" key="3">
    <source>
        <dbReference type="Proteomes" id="UP001049176"/>
    </source>
</evidence>
<dbReference type="Proteomes" id="UP001049176">
    <property type="component" value="Chromosome 6"/>
</dbReference>
<dbReference type="OrthoDB" id="2634326at2759"/>
<evidence type="ECO:0000256" key="1">
    <source>
        <dbReference type="SAM" id="MobiDB-lite"/>
    </source>
</evidence>
<reference evidence="2" key="1">
    <citation type="journal article" date="2021" name="Genome Biol. Evol.">
        <title>The assembled and annotated genome of the fairy-ring fungus Marasmius oreades.</title>
        <authorList>
            <person name="Hiltunen M."/>
            <person name="Ament-Velasquez S.L."/>
            <person name="Johannesson H."/>
        </authorList>
    </citation>
    <scope>NUCLEOTIDE SEQUENCE</scope>
    <source>
        <strain evidence="2">03SP1</strain>
    </source>
</reference>
<dbReference type="KEGG" id="more:E1B28_009837"/>